<name>A0A914E021_9BILA</name>
<sequence>MTSEFAFEGLTKQLNALNLKPLGLSRLFKLEESSMVLVDTDGNVHMPNEGQFDPPLENGRNYTVDGNKVEQINPALQMAVMPVNPNPELAVVQGDQCDQTILTVIQDCRALSENTTMLYSGTLTVCLMQSLSVLASCGSDLSLVTQDTPQSSFEHLKNPNSFRASIYQLLTIISDAFRQANNSMSTIRAALSTMPDYFVDLIEHLGPKPTDEPIDGLINDILGELKDSVDKCKEVSLEALKPINHVLEVVDELVHASSGTKNVNEKAKFELQKLIEQMEEAKLAKEEETRRLEQEQNEVKQRLDQAKNAYMNHLQKDVPPVQVITERWFLFFEQTHTDGSARQAHLANTQSLENEYNRQSQQEQSLKQTMEQAHRELTDFMTKLKGMDTSSNDLASLIQVLQEGIALLSQIRCQWMMLAGFFDKVKLVIYEYLMKSVETFLNRAQRNAIKPMLREALKTVCLCIQICNVADIYTLVMDKHVLPELSNVGSDLALTEQEAKAKIHELEGRYLAKEQTVKALIEEKQRDFGKRAFAQMQNYAKEIGDAYLNGKLARLALENKNLEYQEHVTN</sequence>
<evidence type="ECO:0000313" key="3">
    <source>
        <dbReference type="WBParaSite" id="ACRNAN_scaffold4614.g25567.t1"/>
    </source>
</evidence>
<organism evidence="2 3">
    <name type="scientific">Acrobeloides nanus</name>
    <dbReference type="NCBI Taxonomy" id="290746"/>
    <lineage>
        <taxon>Eukaryota</taxon>
        <taxon>Metazoa</taxon>
        <taxon>Ecdysozoa</taxon>
        <taxon>Nematoda</taxon>
        <taxon>Chromadorea</taxon>
        <taxon>Rhabditida</taxon>
        <taxon>Tylenchina</taxon>
        <taxon>Cephalobomorpha</taxon>
        <taxon>Cephaloboidea</taxon>
        <taxon>Cephalobidae</taxon>
        <taxon>Acrobeloides</taxon>
    </lineage>
</organism>
<dbReference type="PANTHER" id="PTHR33488">
    <property type="entry name" value="ZGC:162509"/>
    <property type="match status" value="1"/>
</dbReference>
<dbReference type="WBParaSite" id="ACRNAN_scaffold4614.g25567.t1">
    <property type="protein sequence ID" value="ACRNAN_scaffold4614.g25567.t1"/>
    <property type="gene ID" value="ACRNAN_scaffold4614.g25567"/>
</dbReference>
<proteinExistence type="predicted"/>
<feature type="coiled-coil region" evidence="1">
    <location>
        <begin position="264"/>
        <end position="316"/>
    </location>
</feature>
<dbReference type="Proteomes" id="UP000887540">
    <property type="component" value="Unplaced"/>
</dbReference>
<evidence type="ECO:0000313" key="2">
    <source>
        <dbReference type="Proteomes" id="UP000887540"/>
    </source>
</evidence>
<feature type="coiled-coil region" evidence="1">
    <location>
        <begin position="349"/>
        <end position="376"/>
    </location>
</feature>
<dbReference type="AlphaFoldDB" id="A0A914E021"/>
<reference evidence="3" key="1">
    <citation type="submission" date="2022-11" db="UniProtKB">
        <authorList>
            <consortium name="WormBaseParasite"/>
        </authorList>
    </citation>
    <scope>IDENTIFICATION</scope>
</reference>
<keyword evidence="2" id="KW-1185">Reference proteome</keyword>
<keyword evidence="1" id="KW-0175">Coiled coil</keyword>
<evidence type="ECO:0000256" key="1">
    <source>
        <dbReference type="SAM" id="Coils"/>
    </source>
</evidence>
<accession>A0A914E021</accession>
<protein>
    <submittedName>
        <fullName evidence="3">Uncharacterized protein</fullName>
    </submittedName>
</protein>
<dbReference type="PANTHER" id="PTHR33488:SF2">
    <property type="entry name" value="EARLY ENDOSOME ANTIGEN 1-LIKE"/>
    <property type="match status" value="1"/>
</dbReference>